<dbReference type="InterPro" id="IPR027417">
    <property type="entry name" value="P-loop_NTPase"/>
</dbReference>
<dbReference type="PROSITE" id="PS51194">
    <property type="entry name" value="HELICASE_CTER"/>
    <property type="match status" value="1"/>
</dbReference>
<dbReference type="GO" id="GO:0005694">
    <property type="term" value="C:chromosome"/>
    <property type="evidence" value="ECO:0007669"/>
    <property type="project" value="TreeGrafter"/>
</dbReference>
<dbReference type="Gene3D" id="3.40.50.300">
    <property type="entry name" value="P-loop containing nucleotide triphosphate hydrolases"/>
    <property type="match status" value="1"/>
</dbReference>
<evidence type="ECO:0000256" key="1">
    <source>
        <dbReference type="ARBA" id="ARBA00005446"/>
    </source>
</evidence>
<evidence type="ECO:0000313" key="5">
    <source>
        <dbReference type="EMBL" id="CAH1444615.1"/>
    </source>
</evidence>
<organism evidence="5 6">
    <name type="scientific">Lactuca virosa</name>
    <dbReference type="NCBI Taxonomy" id="75947"/>
    <lineage>
        <taxon>Eukaryota</taxon>
        <taxon>Viridiplantae</taxon>
        <taxon>Streptophyta</taxon>
        <taxon>Embryophyta</taxon>
        <taxon>Tracheophyta</taxon>
        <taxon>Spermatophyta</taxon>
        <taxon>Magnoliopsida</taxon>
        <taxon>eudicotyledons</taxon>
        <taxon>Gunneridae</taxon>
        <taxon>Pentapetalae</taxon>
        <taxon>asterids</taxon>
        <taxon>campanulids</taxon>
        <taxon>Asterales</taxon>
        <taxon>Asteraceae</taxon>
        <taxon>Cichorioideae</taxon>
        <taxon>Cichorieae</taxon>
        <taxon>Lactucinae</taxon>
        <taxon>Lactuca</taxon>
    </lineage>
</organism>
<evidence type="ECO:0000313" key="6">
    <source>
        <dbReference type="Proteomes" id="UP001157418"/>
    </source>
</evidence>
<name>A0AAU9P4L7_9ASTR</name>
<dbReference type="Pfam" id="PF00271">
    <property type="entry name" value="Helicase_C"/>
    <property type="match status" value="1"/>
</dbReference>
<dbReference type="InterPro" id="IPR001650">
    <property type="entry name" value="Helicase_C-like"/>
</dbReference>
<dbReference type="PANTHER" id="PTHR13710:SF69">
    <property type="entry name" value="ATP-DEPENDENT DNA HELICASE Q-LIKE SIM"/>
    <property type="match status" value="1"/>
</dbReference>
<proteinExistence type="inferred from homology"/>
<keyword evidence="6" id="KW-1185">Reference proteome</keyword>
<comment type="caution">
    <text evidence="5">The sequence shown here is derived from an EMBL/GenBank/DDBJ whole genome shotgun (WGS) entry which is preliminary data.</text>
</comment>
<dbReference type="GO" id="GO:0005737">
    <property type="term" value="C:cytoplasm"/>
    <property type="evidence" value="ECO:0007669"/>
    <property type="project" value="TreeGrafter"/>
</dbReference>
<comment type="similarity">
    <text evidence="1">Belongs to the helicase family. RecQ subfamily.</text>
</comment>
<dbReference type="SUPFAM" id="SSF52540">
    <property type="entry name" value="P-loop containing nucleoside triphosphate hydrolases"/>
    <property type="match status" value="1"/>
</dbReference>
<evidence type="ECO:0000256" key="2">
    <source>
        <dbReference type="ARBA" id="ARBA00034617"/>
    </source>
</evidence>
<protein>
    <recommendedName>
        <fullName evidence="3">DNA 3'-5' helicase</fullName>
        <ecNumber evidence="3">5.6.2.4</ecNumber>
    </recommendedName>
</protein>
<gene>
    <name evidence="5" type="ORF">LVIROSA_LOCUS30432</name>
</gene>
<dbReference type="AlphaFoldDB" id="A0AAU9P4L7"/>
<dbReference type="GO" id="GO:0005634">
    <property type="term" value="C:nucleus"/>
    <property type="evidence" value="ECO:0007669"/>
    <property type="project" value="TreeGrafter"/>
</dbReference>
<evidence type="ECO:0000259" key="4">
    <source>
        <dbReference type="PROSITE" id="PS51194"/>
    </source>
</evidence>
<dbReference type="Proteomes" id="UP001157418">
    <property type="component" value="Unassembled WGS sequence"/>
</dbReference>
<feature type="domain" description="Helicase C-terminal" evidence="4">
    <location>
        <begin position="1"/>
        <end position="88"/>
    </location>
</feature>
<dbReference type="GO" id="GO:0009378">
    <property type="term" value="F:four-way junction helicase activity"/>
    <property type="evidence" value="ECO:0007669"/>
    <property type="project" value="TreeGrafter"/>
</dbReference>
<dbReference type="EC" id="5.6.2.4" evidence="3"/>
<sequence length="101" mass="11607">MQCQTLKDLTVVVATIAFDMGIDKLNVRRIIHYGWPQSLEAYYQEACRAGRDGKLADCVLYANLSRMSSLLPNKRIEEQTKQAYKMLSDCFRIDPVDVLDF</sequence>
<comment type="catalytic activity">
    <reaction evidence="2">
        <text>Couples ATP hydrolysis with the unwinding of duplex DNA by translocating in the 3'-5' direction.</text>
        <dbReference type="EC" id="5.6.2.4"/>
    </reaction>
</comment>
<dbReference type="PANTHER" id="PTHR13710">
    <property type="entry name" value="DNA HELICASE RECQ FAMILY MEMBER"/>
    <property type="match status" value="1"/>
</dbReference>
<dbReference type="GO" id="GO:0000724">
    <property type="term" value="P:double-strand break repair via homologous recombination"/>
    <property type="evidence" value="ECO:0007669"/>
    <property type="project" value="TreeGrafter"/>
</dbReference>
<reference evidence="5 6" key="1">
    <citation type="submission" date="2022-01" db="EMBL/GenBank/DDBJ databases">
        <authorList>
            <person name="Xiong W."/>
            <person name="Schranz E."/>
        </authorList>
    </citation>
    <scope>NUCLEOTIDE SEQUENCE [LARGE SCALE GENOMIC DNA]</scope>
</reference>
<dbReference type="EMBL" id="CAKMRJ010005523">
    <property type="protein sequence ID" value="CAH1444615.1"/>
    <property type="molecule type" value="Genomic_DNA"/>
</dbReference>
<accession>A0AAU9P4L7</accession>
<evidence type="ECO:0000256" key="3">
    <source>
        <dbReference type="ARBA" id="ARBA00034808"/>
    </source>
</evidence>
<dbReference type="GO" id="GO:0043138">
    <property type="term" value="F:3'-5' DNA helicase activity"/>
    <property type="evidence" value="ECO:0007669"/>
    <property type="project" value="UniProtKB-EC"/>
</dbReference>